<dbReference type="PROSITE" id="PS51257">
    <property type="entry name" value="PROKAR_LIPOPROTEIN"/>
    <property type="match status" value="1"/>
</dbReference>
<evidence type="ECO:0000256" key="4">
    <source>
        <dbReference type="SAM" id="MobiDB-lite"/>
    </source>
</evidence>
<dbReference type="InterPro" id="IPR001965">
    <property type="entry name" value="Znf_PHD"/>
</dbReference>
<dbReference type="PROSITE" id="PS51805">
    <property type="entry name" value="EPHD"/>
    <property type="match status" value="1"/>
</dbReference>
<keyword evidence="2" id="KW-0863">Zinc-finger</keyword>
<dbReference type="SUPFAM" id="SSF57903">
    <property type="entry name" value="FYVE/PHD zinc finger"/>
    <property type="match status" value="1"/>
</dbReference>
<dbReference type="InterPro" id="IPR035983">
    <property type="entry name" value="Hect_E3_ubiquitin_ligase"/>
</dbReference>
<dbReference type="GO" id="GO:0004842">
    <property type="term" value="F:ubiquitin-protein transferase activity"/>
    <property type="evidence" value="ECO:0007669"/>
    <property type="project" value="InterPro"/>
</dbReference>
<reference evidence="6" key="1">
    <citation type="submission" date="2023-09" db="UniProtKB">
        <authorList>
            <consortium name="Ensembl"/>
        </authorList>
    </citation>
    <scope>IDENTIFICATION</scope>
</reference>
<dbReference type="Pfam" id="PF13771">
    <property type="entry name" value="zf-HC5HC2H"/>
    <property type="match status" value="1"/>
</dbReference>
<dbReference type="AlphaFoldDB" id="A0A3B4G9Q8"/>
<evidence type="ECO:0000259" key="5">
    <source>
        <dbReference type="PROSITE" id="PS51805"/>
    </source>
</evidence>
<accession>A0A3B4G9Q8</accession>
<evidence type="ECO:0000256" key="1">
    <source>
        <dbReference type="ARBA" id="ARBA00022723"/>
    </source>
</evidence>
<dbReference type="InterPro" id="IPR011011">
    <property type="entry name" value="Znf_FYVE_PHD"/>
</dbReference>
<evidence type="ECO:0000256" key="2">
    <source>
        <dbReference type="ARBA" id="ARBA00022771"/>
    </source>
</evidence>
<dbReference type="PANTHER" id="PTHR12420">
    <property type="entry name" value="PHD FINGER PROTEIN"/>
    <property type="match status" value="1"/>
</dbReference>
<dbReference type="GO" id="GO:0008270">
    <property type="term" value="F:zinc ion binding"/>
    <property type="evidence" value="ECO:0007669"/>
    <property type="project" value="UniProtKB-KW"/>
</dbReference>
<evidence type="ECO:0000256" key="3">
    <source>
        <dbReference type="ARBA" id="ARBA00022833"/>
    </source>
</evidence>
<dbReference type="GO" id="GO:0005634">
    <property type="term" value="C:nucleus"/>
    <property type="evidence" value="ECO:0007669"/>
    <property type="project" value="TreeGrafter"/>
</dbReference>
<dbReference type="SMART" id="SM00249">
    <property type="entry name" value="PHD"/>
    <property type="match status" value="3"/>
</dbReference>
<dbReference type="PANTHER" id="PTHR12420:SF42">
    <property type="entry name" value="G2_M PHASE-SPECIFIC E3 UBIQUITIN-PROTEIN LIGASE"/>
    <property type="match status" value="1"/>
</dbReference>
<dbReference type="Ensembl" id="ENSPNYT00000018835.1">
    <property type="protein sequence ID" value="ENSPNYP00000018373.1"/>
    <property type="gene ID" value="ENSPNYG00000013844.1"/>
</dbReference>
<dbReference type="InterPro" id="IPR019786">
    <property type="entry name" value="Zinc_finger_PHD-type_CS"/>
</dbReference>
<feature type="domain" description="PHD-type" evidence="5">
    <location>
        <begin position="1"/>
        <end position="103"/>
    </location>
</feature>
<dbReference type="InterPro" id="IPR013083">
    <property type="entry name" value="Znf_RING/FYVE/PHD"/>
</dbReference>
<sequence length="652" mass="73626">MFGEKVTLKEHKLSVHYFCLLTSCGVYQRGEEDEGIFGFLVEDIKQEARRSARLTCFGCKKKGACVGCNVRSCRKMVHFPCGRKQMFVSQFTGLFPSYCPDHSPSQSLCTGLDISLPRSCSICLDSIDPVLSYSILKCPSCHTSWFHRDCVQRQAHSAGLFFFRCTLCNNKENFQEEMLRMGIYIPERDASWELEANAYAELLEVYKRCDALTCLCNNGCTHSAKSGWFEVIRCRLCGSRGTHRKCSGLKLDTKDWACTDCTQATDGKASLVRSPQGGPRRSLLSKRHRPSSGGLILTPHKLCLSGQWRKAFLSCACCLDFLLFVFFTVGCYLSRFKDIDQTPLPNNLWDSDTAKEYFLKLLMQQIQECVVFEGPDGSKNLALDSEALREDLYFDVGCLLALSLVHGGPPVGFFSRALYQCLFNYPANRPLNVTHMTPDTHFTHQITEAESLEELKEVMAVSWEYLELAGCNRPISSLKEREALVEDLVSFTIITRMQLPLQRFREGLQTLGVFDQVQLFPSVFCGVFCEAGDHLTAQKIGQLFTINFSEQEVKLKRETPVVTFWRHFLLECEVGRSSISLQDLLRFATGSAKLLAVSGLFPQSEPESKHLLLPVTSSYQAFKSSMEQYTFEVLQKIVMELDGNCLSTKDLV</sequence>
<feature type="region of interest" description="Disordered" evidence="4">
    <location>
        <begin position="269"/>
        <end position="290"/>
    </location>
</feature>
<dbReference type="PROSITE" id="PS01359">
    <property type="entry name" value="ZF_PHD_1"/>
    <property type="match status" value="1"/>
</dbReference>
<evidence type="ECO:0000313" key="6">
    <source>
        <dbReference type="Ensembl" id="ENSPNYP00000018373.1"/>
    </source>
</evidence>
<dbReference type="Gene3D" id="3.30.40.10">
    <property type="entry name" value="Zinc/RING finger domain, C3HC4 (zinc finger)"/>
    <property type="match status" value="2"/>
</dbReference>
<dbReference type="InterPro" id="IPR034732">
    <property type="entry name" value="EPHD"/>
</dbReference>
<keyword evidence="1" id="KW-0479">Metal-binding</keyword>
<dbReference type="GeneTree" id="ENSGT00950000182865"/>
<dbReference type="SUPFAM" id="SSF56204">
    <property type="entry name" value="Hect, E3 ligase catalytic domain"/>
    <property type="match status" value="1"/>
</dbReference>
<dbReference type="InterPro" id="IPR051188">
    <property type="entry name" value="PHD-type_Zinc_Finger"/>
</dbReference>
<keyword evidence="3" id="KW-0862">Zinc</keyword>
<dbReference type="Pfam" id="PF26054">
    <property type="entry name" value="PHD_G2E3"/>
    <property type="match status" value="1"/>
</dbReference>
<protein>
    <submittedName>
        <fullName evidence="6">G2/M-phase specific E3 ubiquitin protein ligase</fullName>
    </submittedName>
</protein>
<dbReference type="InterPro" id="IPR059102">
    <property type="entry name" value="PHD_PHF7/G2E3-like"/>
</dbReference>
<name>A0A3B4G9Q8_9CICH</name>
<proteinExistence type="predicted"/>
<organism evidence="6">
    <name type="scientific">Pundamilia nyererei</name>
    <dbReference type="NCBI Taxonomy" id="303518"/>
    <lineage>
        <taxon>Eukaryota</taxon>
        <taxon>Metazoa</taxon>
        <taxon>Chordata</taxon>
        <taxon>Craniata</taxon>
        <taxon>Vertebrata</taxon>
        <taxon>Euteleostomi</taxon>
        <taxon>Actinopterygii</taxon>
        <taxon>Neopterygii</taxon>
        <taxon>Teleostei</taxon>
        <taxon>Neoteleostei</taxon>
        <taxon>Acanthomorphata</taxon>
        <taxon>Ovalentaria</taxon>
        <taxon>Cichlomorphae</taxon>
        <taxon>Cichliformes</taxon>
        <taxon>Cichlidae</taxon>
        <taxon>African cichlids</taxon>
        <taxon>Pseudocrenilabrinae</taxon>
        <taxon>Haplochromini</taxon>
        <taxon>Pundamilia</taxon>
    </lineage>
</organism>